<reference evidence="2 3" key="1">
    <citation type="submission" date="2020-02" db="EMBL/GenBank/DDBJ databases">
        <title>Genome assembly of a novel Clostridium senegalense strain.</title>
        <authorList>
            <person name="Gupta T.B."/>
            <person name="Jauregui R."/>
            <person name="Maclean P."/>
            <person name="Nawarathana A."/>
            <person name="Brightwell G."/>
        </authorList>
    </citation>
    <scope>NUCLEOTIDE SEQUENCE [LARGE SCALE GENOMIC DNA]</scope>
    <source>
        <strain evidence="2 3">AGRFS4</strain>
    </source>
</reference>
<comment type="caution">
    <text evidence="2">The sequence shown here is derived from an EMBL/GenBank/DDBJ whole genome shotgun (WGS) entry which is preliminary data.</text>
</comment>
<feature type="domain" description="PilZ" evidence="1">
    <location>
        <begin position="85"/>
        <end position="192"/>
    </location>
</feature>
<accession>A0A6M0H5G9</accession>
<dbReference type="InterPro" id="IPR009875">
    <property type="entry name" value="PilZ_domain"/>
</dbReference>
<dbReference type="Pfam" id="PF07238">
    <property type="entry name" value="PilZ"/>
    <property type="match status" value="1"/>
</dbReference>
<keyword evidence="3" id="KW-1185">Reference proteome</keyword>
<dbReference type="Gene3D" id="2.40.10.220">
    <property type="entry name" value="predicted glycosyltransferase like domains"/>
    <property type="match status" value="1"/>
</dbReference>
<organism evidence="2 3">
    <name type="scientific">Clostridium senegalense</name>
    <dbReference type="NCBI Taxonomy" id="1465809"/>
    <lineage>
        <taxon>Bacteria</taxon>
        <taxon>Bacillati</taxon>
        <taxon>Bacillota</taxon>
        <taxon>Clostridia</taxon>
        <taxon>Eubacteriales</taxon>
        <taxon>Clostridiaceae</taxon>
        <taxon>Clostridium</taxon>
    </lineage>
</organism>
<dbReference type="GO" id="GO:0035438">
    <property type="term" value="F:cyclic-di-GMP binding"/>
    <property type="evidence" value="ECO:0007669"/>
    <property type="project" value="InterPro"/>
</dbReference>
<protein>
    <submittedName>
        <fullName evidence="2">PilZ domain-containing protein</fullName>
    </submittedName>
</protein>
<gene>
    <name evidence="2" type="ORF">G3M99_14125</name>
</gene>
<evidence type="ECO:0000259" key="1">
    <source>
        <dbReference type="Pfam" id="PF07238"/>
    </source>
</evidence>
<dbReference type="AlphaFoldDB" id="A0A6M0H5G9"/>
<dbReference type="Proteomes" id="UP000481872">
    <property type="component" value="Unassembled WGS sequence"/>
</dbReference>
<dbReference type="EMBL" id="JAAGPU010000029">
    <property type="protein sequence ID" value="NEU05970.1"/>
    <property type="molecule type" value="Genomic_DNA"/>
</dbReference>
<evidence type="ECO:0000313" key="3">
    <source>
        <dbReference type="Proteomes" id="UP000481872"/>
    </source>
</evidence>
<name>A0A6M0H5G9_9CLOT</name>
<sequence>MQYNYSLIKAESLYGDLTATGIIQYFDNNKLIMSINNEHMSNCKENFFLSIFSKKDGVLVYEASVSKIYAKNIEFTNIRFLYSKNRRLHSRVNINITLPVNILKKSHKEVINLSKPILMIAKNISISGILLESPLNLPLDLNFILLLPISTTTITIITETKRKFKTDCMYNYGCKFKFINKADEQLLRKFILDNKLDQLKYRNVTTK</sequence>
<proteinExistence type="predicted"/>
<dbReference type="RefSeq" id="WP_199870579.1">
    <property type="nucleotide sequence ID" value="NZ_JAAGPU010000029.1"/>
</dbReference>
<evidence type="ECO:0000313" key="2">
    <source>
        <dbReference type="EMBL" id="NEU05970.1"/>
    </source>
</evidence>